<organism evidence="7 8">
    <name type="scientific">Sanghuangporus baumii</name>
    <name type="common">Phellinus baumii</name>
    <dbReference type="NCBI Taxonomy" id="108892"/>
    <lineage>
        <taxon>Eukaryota</taxon>
        <taxon>Fungi</taxon>
        <taxon>Dikarya</taxon>
        <taxon>Basidiomycota</taxon>
        <taxon>Agaricomycotina</taxon>
        <taxon>Agaricomycetes</taxon>
        <taxon>Hymenochaetales</taxon>
        <taxon>Hymenochaetaceae</taxon>
        <taxon>Sanghuangporus</taxon>
    </lineage>
</organism>
<feature type="domain" description="DNA2/NAM7 helicase-like C-terminal" evidence="6">
    <location>
        <begin position="1162"/>
        <end position="1420"/>
    </location>
</feature>
<dbReference type="PANTHER" id="PTHR43788:SF8">
    <property type="entry name" value="DNA-BINDING PROTEIN SMUBP-2"/>
    <property type="match status" value="1"/>
</dbReference>
<dbReference type="InterPro" id="IPR041679">
    <property type="entry name" value="DNA2/NAM7-like_C"/>
</dbReference>
<protein>
    <recommendedName>
        <fullName evidence="6">DNA2/NAM7 helicase-like C-terminal domain-containing protein</fullName>
    </recommendedName>
</protein>
<gene>
    <name evidence="7" type="ORF">A7U60_g7732</name>
</gene>
<dbReference type="SUPFAM" id="SSF52540">
    <property type="entry name" value="P-loop containing nucleoside triphosphate hydrolases"/>
    <property type="match status" value="1"/>
</dbReference>
<dbReference type="InterPro" id="IPR050534">
    <property type="entry name" value="Coronavir_polyprotein_1ab"/>
</dbReference>
<evidence type="ECO:0000259" key="6">
    <source>
        <dbReference type="Pfam" id="PF13087"/>
    </source>
</evidence>
<dbReference type="Proteomes" id="UP000757232">
    <property type="component" value="Unassembled WGS sequence"/>
</dbReference>
<dbReference type="GO" id="GO:0005524">
    <property type="term" value="F:ATP binding"/>
    <property type="evidence" value="ECO:0007669"/>
    <property type="project" value="UniProtKB-KW"/>
</dbReference>
<keyword evidence="2" id="KW-0378">Hydrolase</keyword>
<proteinExistence type="predicted"/>
<keyword evidence="3" id="KW-0347">Helicase</keyword>
<evidence type="ECO:0000313" key="7">
    <source>
        <dbReference type="EMBL" id="OCB85107.1"/>
    </source>
</evidence>
<dbReference type="Pfam" id="PF13087">
    <property type="entry name" value="AAA_12"/>
    <property type="match status" value="1"/>
</dbReference>
<keyword evidence="4" id="KW-0067">ATP-binding</keyword>
<evidence type="ECO:0000313" key="8">
    <source>
        <dbReference type="Proteomes" id="UP000757232"/>
    </source>
</evidence>
<evidence type="ECO:0000256" key="3">
    <source>
        <dbReference type="ARBA" id="ARBA00022806"/>
    </source>
</evidence>
<dbReference type="Pfam" id="PF13604">
    <property type="entry name" value="AAA_30"/>
    <property type="match status" value="1"/>
</dbReference>
<evidence type="ECO:0000256" key="5">
    <source>
        <dbReference type="SAM" id="MobiDB-lite"/>
    </source>
</evidence>
<feature type="region of interest" description="Disordered" evidence="5">
    <location>
        <begin position="313"/>
        <end position="332"/>
    </location>
</feature>
<reference evidence="7" key="1">
    <citation type="submission" date="2016-06" db="EMBL/GenBank/DDBJ databases">
        <title>Draft Genome sequence of the fungus Inonotus baumii.</title>
        <authorList>
            <person name="Zhu H."/>
            <person name="Lin W."/>
        </authorList>
    </citation>
    <scope>NUCLEOTIDE SEQUENCE</scope>
    <source>
        <strain evidence="7">821</strain>
    </source>
</reference>
<comment type="caution">
    <text evidence="7">The sequence shown here is derived from an EMBL/GenBank/DDBJ whole genome shotgun (WGS) entry which is preliminary data.</text>
</comment>
<name>A0A9Q5HSC2_SANBA</name>
<dbReference type="PANTHER" id="PTHR43788">
    <property type="entry name" value="DNA2/NAM7 HELICASE FAMILY MEMBER"/>
    <property type="match status" value="1"/>
</dbReference>
<feature type="region of interest" description="Disordered" evidence="5">
    <location>
        <begin position="1236"/>
        <end position="1256"/>
    </location>
</feature>
<sequence>MSQSRSPRRKKKSISATTLAVHHHLQCDLFLYNSYHGPVASNSFVSKSNPRLRRRTTEPPELLKATFSRGNRWEETLFSWLDRKNLLLRVLGTVLSGREIEEIIELALDERDHFYVAGLSFEPPVEAFESRYHRENEKRSVVEFGIAKPDLVEVRRDNDGTIWWRVIDAKSSADVKTSHHVQIYFYHICLESLLPSRYHPMGTAAVWIPPSIYVGENPSSSASEPSFDNLRSIATPLLSSPLDDYLFNKIPYILDCQKGEVKWHFNPLCRGCTYERDCTERAVRDGELGVMPNVSIPDAEVLRAFLAVSGKQKTCLPSSSSPSSSSPSARISDMEDLYKTVKSKSKMLEMKKSHASIYKKAKRILKMQGDVLNKRIFTLPREEDIAIIISLVFDPATNGIAAYCISTYSNLDASITPGSLSGTRGTLITDLASILQYILDLSEVRNIPPRSQCYVFSAGERAALQRMLIEAALTSDKLDDDVQDAIRTCIGAVCEGAALLSTTFQPLILSGALMNFLSKKGGVSTADLRLCLRRLGLPGRKGTDEELRQRIREELERLKDVGKRIRDSGIDSAGTSVSEQAKNRRSEIGALPRVVIVKNAVEQLLAFPIPGYWDLPGCHTLLRTSSLECPTDEAIYSAFIGNCREDLDKMMNNRNSCIYEVLCEARKRATGGQAEKTDILVNEARVLTSEFMDLCAQDHLRKLFFMQQVRHIDITMNMHPNIDRLEGCLEAPRLEYKYSNRLQDNTYLHYFALSSGYVDFSSDKEKSFFGYLLTEDVDSDLELPVESLFDDLAVFNLIFPLNKYQRVKWSQQPLAVQERLFVADVQDIVIRNFKTFIVLRTFGDFKLRLKPNIRYRLSPRLVDFNITKILSTLLEVDLRTPANPGYMLKPPFLQLFSDPKAFAKFSSESDSTAERYWAREVQIQRTFRELSGLGKEAAGSLMLKPSQEHALRRILKYRLSVIWGPPGTGKTYTISLSLLRLIQIKSADDNPRRLIIFVTAMTHAAIDACTSKLNALMLNYQSLPGLDTDWMRNVSLERVMSGATHPVPDGEKTYIYAGTVYQASAVLKADCIVIDEAGQLGLGPASLVFKSLESVGRVIVAGDSEQLAPILTTRYPQVESRLFGSILDCLMANTGDEELSKAISEPEVTASLSYHDHGTVSTIVQLTENFRLNPDLGDFVSTIYKRSFKPQKSQNVKVAKQLETLANIEIDEQDTTYARARDILVALSSAMRRRSQKILQEPKRTSKRQQPQDVYSDSDVTIPTLDIRPISLALIRLSASSQSPDQMGYEIHVRAEATFAAALVHLIQEATGPDETIFVATPHRVQRQAVKDALLSRADDLSEAFGALQIQDNKTVFVRDKITVDTIERLQGSEAAFVICLFSHTYAGNASTAIDFLLERRRLNVAISRAKTLCILVTSKEVLRPSVRIFSNPQSAKGFAFLKAFEDRAWSGDATVNLDELAEAGLKQS</sequence>
<dbReference type="GO" id="GO:0016787">
    <property type="term" value="F:hydrolase activity"/>
    <property type="evidence" value="ECO:0007669"/>
    <property type="project" value="UniProtKB-KW"/>
</dbReference>
<dbReference type="Gene3D" id="3.40.50.300">
    <property type="entry name" value="P-loop containing nucleotide triphosphate hydrolases"/>
    <property type="match status" value="2"/>
</dbReference>
<dbReference type="OrthoDB" id="6513042at2759"/>
<dbReference type="GO" id="GO:0043139">
    <property type="term" value="F:5'-3' DNA helicase activity"/>
    <property type="evidence" value="ECO:0007669"/>
    <property type="project" value="TreeGrafter"/>
</dbReference>
<dbReference type="InterPro" id="IPR027417">
    <property type="entry name" value="P-loop_NTPase"/>
</dbReference>
<keyword evidence="1" id="KW-0547">Nucleotide-binding</keyword>
<dbReference type="EMBL" id="LNZH02000211">
    <property type="protein sequence ID" value="OCB85107.1"/>
    <property type="molecule type" value="Genomic_DNA"/>
</dbReference>
<evidence type="ECO:0000256" key="2">
    <source>
        <dbReference type="ARBA" id="ARBA00022801"/>
    </source>
</evidence>
<feature type="compositionally biased region" description="Low complexity" evidence="5">
    <location>
        <begin position="317"/>
        <end position="328"/>
    </location>
</feature>
<keyword evidence="8" id="KW-1185">Reference proteome</keyword>
<evidence type="ECO:0000256" key="1">
    <source>
        <dbReference type="ARBA" id="ARBA00022741"/>
    </source>
</evidence>
<accession>A0A9Q5HSC2</accession>
<evidence type="ECO:0000256" key="4">
    <source>
        <dbReference type="ARBA" id="ARBA00022840"/>
    </source>
</evidence>